<dbReference type="Gene3D" id="3.30.70.240">
    <property type="match status" value="1"/>
</dbReference>
<dbReference type="CDD" id="cd03713">
    <property type="entry name" value="EFG_mtEFG_C"/>
    <property type="match status" value="1"/>
</dbReference>
<dbReference type="SUPFAM" id="SSF50447">
    <property type="entry name" value="Translation proteins"/>
    <property type="match status" value="1"/>
</dbReference>
<keyword evidence="2" id="KW-0342">GTP-binding</keyword>
<dbReference type="GO" id="GO:0032790">
    <property type="term" value="P:ribosome disassembly"/>
    <property type="evidence" value="ECO:0007669"/>
    <property type="project" value="TreeGrafter"/>
</dbReference>
<dbReference type="RefSeq" id="WP_187721406.1">
    <property type="nucleotide sequence ID" value="NZ_BAABBL010000001.1"/>
</dbReference>
<protein>
    <submittedName>
        <fullName evidence="5">Elongation factor G-like protein EF-G2</fullName>
    </submittedName>
</protein>
<dbReference type="InterPro" id="IPR009000">
    <property type="entry name" value="Transl_B-barrel_sf"/>
</dbReference>
<keyword evidence="5" id="KW-0251">Elongation factor</keyword>
<dbReference type="EMBL" id="CP060789">
    <property type="protein sequence ID" value="QNP56296.1"/>
    <property type="molecule type" value="Genomic_DNA"/>
</dbReference>
<dbReference type="Pfam" id="PF00679">
    <property type="entry name" value="EFG_C"/>
    <property type="match status" value="1"/>
</dbReference>
<dbReference type="SUPFAM" id="SSF54211">
    <property type="entry name" value="Ribosomal protein S5 domain 2-like"/>
    <property type="match status" value="1"/>
</dbReference>
<dbReference type="SMART" id="SM00838">
    <property type="entry name" value="EFG_C"/>
    <property type="match status" value="1"/>
</dbReference>
<dbReference type="AlphaFoldDB" id="A0A7H0H6Y0"/>
<accession>A0A7H0H6Y0</accession>
<dbReference type="PRINTS" id="PR00315">
    <property type="entry name" value="ELONGATNFCT"/>
</dbReference>
<dbReference type="InterPro" id="IPR035649">
    <property type="entry name" value="EFG_V"/>
</dbReference>
<keyword evidence="1" id="KW-0547">Nucleotide-binding</keyword>
<dbReference type="SUPFAM" id="SSF52540">
    <property type="entry name" value="P-loop containing nucleoside triphosphate hydrolases"/>
    <property type="match status" value="1"/>
</dbReference>
<dbReference type="InterPro" id="IPR047872">
    <property type="entry name" value="EFG_IV"/>
</dbReference>
<dbReference type="Pfam" id="PF00009">
    <property type="entry name" value="GTP_EFTU"/>
    <property type="match status" value="1"/>
</dbReference>
<keyword evidence="5" id="KW-0648">Protein biosynthesis</keyword>
<organism evidence="5 6">
    <name type="scientific">Tessaracoccus defluvii</name>
    <dbReference type="NCBI Taxonomy" id="1285901"/>
    <lineage>
        <taxon>Bacteria</taxon>
        <taxon>Bacillati</taxon>
        <taxon>Actinomycetota</taxon>
        <taxon>Actinomycetes</taxon>
        <taxon>Propionibacteriales</taxon>
        <taxon>Propionibacteriaceae</taxon>
        <taxon>Tessaracoccus</taxon>
    </lineage>
</organism>
<dbReference type="NCBIfam" id="NF009377">
    <property type="entry name" value="PRK12740.1-1"/>
    <property type="match status" value="1"/>
</dbReference>
<proteinExistence type="predicted"/>
<dbReference type="InterPro" id="IPR000795">
    <property type="entry name" value="T_Tr_GTP-bd_dom"/>
</dbReference>
<dbReference type="GO" id="GO:0003746">
    <property type="term" value="F:translation elongation factor activity"/>
    <property type="evidence" value="ECO:0007669"/>
    <property type="project" value="UniProtKB-KW"/>
</dbReference>
<evidence type="ECO:0000256" key="2">
    <source>
        <dbReference type="ARBA" id="ARBA00023134"/>
    </source>
</evidence>
<dbReference type="Pfam" id="PF22042">
    <property type="entry name" value="EF-G_D2"/>
    <property type="match status" value="1"/>
</dbReference>
<evidence type="ECO:0000313" key="6">
    <source>
        <dbReference type="Proteomes" id="UP000516117"/>
    </source>
</evidence>
<dbReference type="Pfam" id="PF14492">
    <property type="entry name" value="EFG_III"/>
    <property type="match status" value="1"/>
</dbReference>
<evidence type="ECO:0000259" key="4">
    <source>
        <dbReference type="SMART" id="SM00889"/>
    </source>
</evidence>
<dbReference type="Gene3D" id="3.30.70.870">
    <property type="entry name" value="Elongation Factor G (Translational Gtpase), domain 3"/>
    <property type="match status" value="1"/>
</dbReference>
<dbReference type="GO" id="GO:0003924">
    <property type="term" value="F:GTPase activity"/>
    <property type="evidence" value="ECO:0007669"/>
    <property type="project" value="InterPro"/>
</dbReference>
<dbReference type="InterPro" id="IPR041095">
    <property type="entry name" value="EFG_II"/>
</dbReference>
<keyword evidence="6" id="KW-1185">Reference proteome</keyword>
<dbReference type="InterPro" id="IPR027417">
    <property type="entry name" value="P-loop_NTPase"/>
</dbReference>
<dbReference type="KEGG" id="tdf:H9L22_02130"/>
<dbReference type="InterPro" id="IPR005225">
    <property type="entry name" value="Small_GTP-bd"/>
</dbReference>
<dbReference type="PANTHER" id="PTHR43261:SF6">
    <property type="entry name" value="ELONGATION FACTOR G-LIKE PROTEIN"/>
    <property type="match status" value="1"/>
</dbReference>
<dbReference type="InterPro" id="IPR053905">
    <property type="entry name" value="EF-G-like_DII"/>
</dbReference>
<dbReference type="InterPro" id="IPR035647">
    <property type="entry name" value="EFG_III/V"/>
</dbReference>
<dbReference type="CDD" id="cd01434">
    <property type="entry name" value="EFG_mtEFG1_IV"/>
    <property type="match status" value="1"/>
</dbReference>
<name>A0A7H0H6Y0_9ACTN</name>
<dbReference type="InterPro" id="IPR014721">
    <property type="entry name" value="Ribsml_uS5_D2-typ_fold_subgr"/>
</dbReference>
<dbReference type="Proteomes" id="UP000516117">
    <property type="component" value="Chromosome"/>
</dbReference>
<feature type="domain" description="Translation elongation factor EFG/EF2" evidence="4">
    <location>
        <begin position="485"/>
        <end position="603"/>
    </location>
</feature>
<reference evidence="5 6" key="1">
    <citation type="submission" date="2020-08" db="EMBL/GenBank/DDBJ databases">
        <title>Genome sequence of Tessaracoccus defluvii JCM 17540T.</title>
        <authorList>
            <person name="Hyun D.-W."/>
            <person name="Bae J.-W."/>
        </authorList>
    </citation>
    <scope>NUCLEOTIDE SEQUENCE [LARGE SCALE GENOMIC DNA]</scope>
    <source>
        <strain evidence="5 6">JCM 17540</strain>
    </source>
</reference>
<dbReference type="NCBIfam" id="TIGR00231">
    <property type="entry name" value="small_GTP"/>
    <property type="match status" value="1"/>
</dbReference>
<feature type="domain" description="Elongation factor EFG" evidence="3">
    <location>
        <begin position="605"/>
        <end position="693"/>
    </location>
</feature>
<dbReference type="Gene3D" id="3.40.50.300">
    <property type="entry name" value="P-loop containing nucleotide triphosphate hydrolases"/>
    <property type="match status" value="1"/>
</dbReference>
<sequence>MASKTSPQITVASPDDVRNVILVGASGSGKTTLFEHLLRARVPGYRGEKDTPERGASLTLASIPAIDVQINLLDAPGHPDFVGELRAGLRAADAAIFVIPAGDAIDPTTIALWEECADVAMPRIIAITKLDQGRASFDDMVAACAEAFGQGVIPALIPLTVDGRNVGNLSLLNKRAHDYSSGDRVSRDATAEELALIDAERAPLLEAIITEISDDDLMERYLEGEEIAVEEVHDSLTRAVASARLFPLLPAHTTSVKGTEELLRWIEKGFPSPAVHPVPDIATPNGAALPAAACDPDGPLVAQVIRTTSDPYSGRTSLVRIFSGTLRADDVVNVSGRRELFGGDADPLHPDHDAQERVGPLSAPYGLDFTPLATAIAGEIVQVTRLAKAETGDTLSSVDRPAVVEPWELPRPLLPVALAATTRGDADKLTGALHRLSLEDATIRLERNAETEQQLLWVMGQAQKDLTISRLVDRMGLKIVEEPVRVALRETFLSPAKGTGRNVKQSGGHGQYAVCNIEVAPLERGEGFRFVDKVVGGAVPRAYIASVEKGLQQQVAQGTRFGVPVVDLQVTLHDGKSHSVDSSDMAFQVAGQLALRDAAESGEVGLLEPIDRIRVHIADGYLGAALTDLGSRRAQVLGSDVDGLGHATIEALVPQLELVSYPVDLRGLAQGTGSFTREFHGYELMPEALWPAR</sequence>
<dbReference type="Pfam" id="PF03764">
    <property type="entry name" value="EFG_IV"/>
    <property type="match status" value="1"/>
</dbReference>
<evidence type="ECO:0000256" key="1">
    <source>
        <dbReference type="ARBA" id="ARBA00022741"/>
    </source>
</evidence>
<dbReference type="Gene3D" id="3.30.230.10">
    <property type="match status" value="1"/>
</dbReference>
<dbReference type="GO" id="GO:0005525">
    <property type="term" value="F:GTP binding"/>
    <property type="evidence" value="ECO:0007669"/>
    <property type="project" value="UniProtKB-KW"/>
</dbReference>
<evidence type="ECO:0000313" key="5">
    <source>
        <dbReference type="EMBL" id="QNP56296.1"/>
    </source>
</evidence>
<dbReference type="InterPro" id="IPR000640">
    <property type="entry name" value="EFG_V-like"/>
</dbReference>
<gene>
    <name evidence="5" type="ORF">H9L22_02130</name>
</gene>
<evidence type="ECO:0000259" key="3">
    <source>
        <dbReference type="SMART" id="SM00838"/>
    </source>
</evidence>
<dbReference type="Gene3D" id="2.40.30.10">
    <property type="entry name" value="Translation factors"/>
    <property type="match status" value="1"/>
</dbReference>
<dbReference type="InterPro" id="IPR020568">
    <property type="entry name" value="Ribosomal_Su5_D2-typ_SF"/>
</dbReference>
<dbReference type="SUPFAM" id="SSF54980">
    <property type="entry name" value="EF-G C-terminal domain-like"/>
    <property type="match status" value="2"/>
</dbReference>
<dbReference type="SMART" id="SM00889">
    <property type="entry name" value="EFG_IV"/>
    <property type="match status" value="1"/>
</dbReference>
<dbReference type="PANTHER" id="PTHR43261">
    <property type="entry name" value="TRANSLATION ELONGATION FACTOR G-RELATED"/>
    <property type="match status" value="1"/>
</dbReference>
<dbReference type="InterPro" id="IPR005517">
    <property type="entry name" value="Transl_elong_EFG/EF2_IV"/>
</dbReference>